<evidence type="ECO:0000313" key="2">
    <source>
        <dbReference type="EMBL" id="KAL0949590.1"/>
    </source>
</evidence>
<gene>
    <name evidence="2" type="ORF">HGRIS_009638</name>
</gene>
<keyword evidence="3" id="KW-1185">Reference proteome</keyword>
<protein>
    <submittedName>
        <fullName evidence="2">Uncharacterized protein</fullName>
    </submittedName>
</protein>
<sequence>MPRCLHNLSLGSRFCRKVPPRHARPSHTLDVSEHLSWLRPDAPSPSSNPKDLLRARRISDLLDSLTRVGNASRVWAYYVSLLNSLTSERLPVSLHQQVLRKCTPATAEVRAAAHRRLVLGNIPTNPHMYEGRFKVVIRNIQAMGGVPSLDDYHFILEQFAAVGHHVGAFQVYSELKSKGLRPRTKTIGSCLQALAHRMTLPVRRKDRELLSQQIRKMHGFLLADMQKYGVGFTSVNFDISVRILKDTIDKKTCHQLLRVGYGIDLAYPDRPVLDYLPDASKSEPSGIILPKPAGPHRFTTAALNTVIDMLGRLGDISKMVQSFEVLTQPLPPQASQHFSLSFEDEEDDYSPSILPPTPLAISLPNAQPNTTTYNTLIRYLSRAGHPILARHYILQAMQLDRTADRRVRGQIAYGIPLEEVTAPHFAINRGTLLPAFGEANRDKNVSLMRWIQSKLPAILRRKRNDIAFFSEVKRGRETELQNETECAISTQTLDSHPRPVAPDEASMSSPPLTPQPHARSAFTPSASRRGQPSSVLDLDLDADPNPPPPIKYFNIDLHLSILERDINELTNFSCHIAEVLGRTTQRMKERLGRRVWLGRDIYLRSMNQRTRVSRQEWVERVNFKPRPKKRWSFADSTPATRRDVAPHFYRPSWVSAPRGISSWSARLSSQLTGNVTLPSWPRS</sequence>
<dbReference type="Proteomes" id="UP001556367">
    <property type="component" value="Unassembled WGS sequence"/>
</dbReference>
<evidence type="ECO:0000256" key="1">
    <source>
        <dbReference type="SAM" id="MobiDB-lite"/>
    </source>
</evidence>
<dbReference type="EMBL" id="JASNQZ010000012">
    <property type="protein sequence ID" value="KAL0949590.1"/>
    <property type="molecule type" value="Genomic_DNA"/>
</dbReference>
<organism evidence="2 3">
    <name type="scientific">Hohenbuehelia grisea</name>
    <dbReference type="NCBI Taxonomy" id="104357"/>
    <lineage>
        <taxon>Eukaryota</taxon>
        <taxon>Fungi</taxon>
        <taxon>Dikarya</taxon>
        <taxon>Basidiomycota</taxon>
        <taxon>Agaricomycotina</taxon>
        <taxon>Agaricomycetes</taxon>
        <taxon>Agaricomycetidae</taxon>
        <taxon>Agaricales</taxon>
        <taxon>Pleurotineae</taxon>
        <taxon>Pleurotaceae</taxon>
        <taxon>Hohenbuehelia</taxon>
    </lineage>
</organism>
<feature type="region of interest" description="Disordered" evidence="1">
    <location>
        <begin position="489"/>
        <end position="542"/>
    </location>
</feature>
<accession>A0ABR3J290</accession>
<proteinExistence type="predicted"/>
<comment type="caution">
    <text evidence="2">The sequence shown here is derived from an EMBL/GenBank/DDBJ whole genome shotgun (WGS) entry which is preliminary data.</text>
</comment>
<evidence type="ECO:0000313" key="3">
    <source>
        <dbReference type="Proteomes" id="UP001556367"/>
    </source>
</evidence>
<name>A0ABR3J290_9AGAR</name>
<reference evidence="3" key="1">
    <citation type="submission" date="2024-06" db="EMBL/GenBank/DDBJ databases">
        <title>Multi-omics analyses provide insights into the biosynthesis of the anticancer antibiotic pleurotin in Hohenbuehelia grisea.</title>
        <authorList>
            <person name="Weaver J.A."/>
            <person name="Alberti F."/>
        </authorList>
    </citation>
    <scope>NUCLEOTIDE SEQUENCE [LARGE SCALE GENOMIC DNA]</scope>
    <source>
        <strain evidence="3">T-177</strain>
    </source>
</reference>
<feature type="compositionally biased region" description="Polar residues" evidence="1">
    <location>
        <begin position="522"/>
        <end position="534"/>
    </location>
</feature>